<evidence type="ECO:0000313" key="1">
    <source>
        <dbReference type="EMBL" id="QDU18135.1"/>
    </source>
</evidence>
<accession>A0A517XKU3</accession>
<organism evidence="1 2">
    <name type="scientific">Urbifossiella limnaea</name>
    <dbReference type="NCBI Taxonomy" id="2528023"/>
    <lineage>
        <taxon>Bacteria</taxon>
        <taxon>Pseudomonadati</taxon>
        <taxon>Planctomycetota</taxon>
        <taxon>Planctomycetia</taxon>
        <taxon>Gemmatales</taxon>
        <taxon>Gemmataceae</taxon>
        <taxon>Urbifossiella</taxon>
    </lineage>
</organism>
<dbReference type="KEGG" id="uli:ETAA1_00180"/>
<gene>
    <name evidence="1" type="ORF">ETAA1_00180</name>
</gene>
<dbReference type="Proteomes" id="UP000319576">
    <property type="component" value="Chromosome"/>
</dbReference>
<dbReference type="OrthoDB" id="303961at2"/>
<name>A0A517XKU3_9BACT</name>
<dbReference type="AlphaFoldDB" id="A0A517XKU3"/>
<dbReference type="RefSeq" id="WP_145233201.1">
    <property type="nucleotide sequence ID" value="NZ_CP036273.1"/>
</dbReference>
<evidence type="ECO:0000313" key="2">
    <source>
        <dbReference type="Proteomes" id="UP000319576"/>
    </source>
</evidence>
<proteinExistence type="predicted"/>
<sequence length="177" mass="18223">MRFVLAAAVAAVGVVAGAQDDAGGRYVSKDGGYSIKFPKGATPKTKTQDAPGGLTMVMTITEQDKKSHVAMFMELPAGTLKAIPAKSILDGASGGALQKSGGKAVSQTDFAFGKGKLPARELVVDKDGMVVKTHIIVADPKVFVLVVGGPDKYGTSKAATEFLNSFEILPPAKAKAD</sequence>
<keyword evidence="2" id="KW-1185">Reference proteome</keyword>
<dbReference type="EMBL" id="CP036273">
    <property type="protein sequence ID" value="QDU18135.1"/>
    <property type="molecule type" value="Genomic_DNA"/>
</dbReference>
<reference evidence="1 2" key="1">
    <citation type="submission" date="2019-02" db="EMBL/GenBank/DDBJ databases">
        <title>Deep-cultivation of Planctomycetes and their phenomic and genomic characterization uncovers novel biology.</title>
        <authorList>
            <person name="Wiegand S."/>
            <person name="Jogler M."/>
            <person name="Boedeker C."/>
            <person name="Pinto D."/>
            <person name="Vollmers J."/>
            <person name="Rivas-Marin E."/>
            <person name="Kohn T."/>
            <person name="Peeters S.H."/>
            <person name="Heuer A."/>
            <person name="Rast P."/>
            <person name="Oberbeckmann S."/>
            <person name="Bunk B."/>
            <person name="Jeske O."/>
            <person name="Meyerdierks A."/>
            <person name="Storesund J.E."/>
            <person name="Kallscheuer N."/>
            <person name="Luecker S."/>
            <person name="Lage O.M."/>
            <person name="Pohl T."/>
            <person name="Merkel B.J."/>
            <person name="Hornburger P."/>
            <person name="Mueller R.-W."/>
            <person name="Bruemmer F."/>
            <person name="Labrenz M."/>
            <person name="Spormann A.M."/>
            <person name="Op den Camp H."/>
            <person name="Overmann J."/>
            <person name="Amann R."/>
            <person name="Jetten M.S.M."/>
            <person name="Mascher T."/>
            <person name="Medema M.H."/>
            <person name="Devos D.P."/>
            <person name="Kaster A.-K."/>
            <person name="Ovreas L."/>
            <person name="Rohde M."/>
            <person name="Galperin M.Y."/>
            <person name="Jogler C."/>
        </authorList>
    </citation>
    <scope>NUCLEOTIDE SEQUENCE [LARGE SCALE GENOMIC DNA]</scope>
    <source>
        <strain evidence="1 2">ETA_A1</strain>
    </source>
</reference>
<protein>
    <submittedName>
        <fullName evidence="1">Uncharacterized protein</fullName>
    </submittedName>
</protein>